<dbReference type="OrthoDB" id="1107319at2759"/>
<dbReference type="PANTHER" id="PTHR31260:SF65">
    <property type="entry name" value="BNAANNG28850D PROTEIN"/>
    <property type="match status" value="1"/>
</dbReference>
<dbReference type="AlphaFoldDB" id="R0F177"/>
<evidence type="ECO:0000313" key="1">
    <source>
        <dbReference type="EMBL" id="EOA15382.1"/>
    </source>
</evidence>
<dbReference type="NCBIfam" id="TIGR01572">
    <property type="entry name" value="A_thl_para_3677"/>
    <property type="match status" value="1"/>
</dbReference>
<name>R0F177_9BRAS</name>
<dbReference type="EMBL" id="KB870811">
    <property type="protein sequence ID" value="EOA15382.1"/>
    <property type="molecule type" value="Genomic_DNA"/>
</dbReference>
<reference evidence="2" key="1">
    <citation type="journal article" date="2013" name="Nat. Genet.">
        <title>The Capsella rubella genome and the genomic consequences of rapid mating system evolution.</title>
        <authorList>
            <person name="Slotte T."/>
            <person name="Hazzouri K.M."/>
            <person name="Agren J.A."/>
            <person name="Koenig D."/>
            <person name="Maumus F."/>
            <person name="Guo Y.L."/>
            <person name="Steige K."/>
            <person name="Platts A.E."/>
            <person name="Escobar J.S."/>
            <person name="Newman L.K."/>
            <person name="Wang W."/>
            <person name="Mandakova T."/>
            <person name="Vello E."/>
            <person name="Smith L.M."/>
            <person name="Henz S.R."/>
            <person name="Steffen J."/>
            <person name="Takuno S."/>
            <person name="Brandvain Y."/>
            <person name="Coop G."/>
            <person name="Andolfatto P."/>
            <person name="Hu T.T."/>
            <person name="Blanchette M."/>
            <person name="Clark R.M."/>
            <person name="Quesneville H."/>
            <person name="Nordborg M."/>
            <person name="Gaut B.S."/>
            <person name="Lysak M.A."/>
            <person name="Jenkins J."/>
            <person name="Grimwood J."/>
            <person name="Chapman J."/>
            <person name="Prochnik S."/>
            <person name="Shu S."/>
            <person name="Rokhsar D."/>
            <person name="Schmutz J."/>
            <person name="Weigel D."/>
            <person name="Wright S.I."/>
        </authorList>
    </citation>
    <scope>NUCLEOTIDE SEQUENCE [LARGE SCALE GENOMIC DNA]</scope>
    <source>
        <strain evidence="2">cv. Monte Gargano</strain>
    </source>
</reference>
<organism evidence="1 2">
    <name type="scientific">Capsella rubella</name>
    <dbReference type="NCBI Taxonomy" id="81985"/>
    <lineage>
        <taxon>Eukaryota</taxon>
        <taxon>Viridiplantae</taxon>
        <taxon>Streptophyta</taxon>
        <taxon>Embryophyta</taxon>
        <taxon>Tracheophyta</taxon>
        <taxon>Spermatophyta</taxon>
        <taxon>Magnoliopsida</taxon>
        <taxon>eudicotyledons</taxon>
        <taxon>Gunneridae</taxon>
        <taxon>Pentapetalae</taxon>
        <taxon>rosids</taxon>
        <taxon>malvids</taxon>
        <taxon>Brassicales</taxon>
        <taxon>Brassicaceae</taxon>
        <taxon>Camelineae</taxon>
        <taxon>Capsella</taxon>
    </lineage>
</organism>
<dbReference type="KEGG" id="crb:17879773"/>
<dbReference type="Pfam" id="PF04776">
    <property type="entry name" value="protein_MS5"/>
    <property type="match status" value="1"/>
</dbReference>
<gene>
    <name evidence="1" type="ORF">CARUB_v10006183mg</name>
</gene>
<dbReference type="Proteomes" id="UP000029121">
    <property type="component" value="Unassembled WGS sequence"/>
</dbReference>
<keyword evidence="2" id="KW-1185">Reference proteome</keyword>
<dbReference type="PANTHER" id="PTHR31260">
    <property type="entry name" value="CYSTATIN/MONELLIN SUPERFAMILY PROTEIN"/>
    <property type="match status" value="1"/>
</dbReference>
<sequence>MNDVNEFWARVREAGGFDIEHLIDTKPESCLVGFREFDKKYDCNPHIVLFAKMGIHKYNMIQGTNLQLSSVEKYNYRPSRVYTSYYITLVAKHPDASWDSRLTFQTRVVDEGFDIKKLYCGIAAPKPATQGNLLQGQNLEPEAVDEFYKGRLPEWPVSEKVFNEKKRFYLVKKAELREHDWIRLYMELAFLLSRSRRPKNPKLSKLVIVMVAVETKEDNVEPSSERLKANNANFYIKYKYHSSKAWPPKVRSADRIAI</sequence>
<accession>R0F177</accession>
<proteinExistence type="predicted"/>
<feature type="non-terminal residue" evidence="1">
    <location>
        <position position="258"/>
    </location>
</feature>
<dbReference type="InterPro" id="IPR006462">
    <property type="entry name" value="MS5"/>
</dbReference>
<evidence type="ECO:0000313" key="2">
    <source>
        <dbReference type="Proteomes" id="UP000029121"/>
    </source>
</evidence>
<protein>
    <submittedName>
        <fullName evidence="1">Uncharacterized protein</fullName>
    </submittedName>
</protein>